<keyword evidence="3" id="KW-1185">Reference proteome</keyword>
<sequence>MKLLSATILGNEDFRSLKVNKQYNFRSDTSDAEDDAGFSEETGITKMIFTGLNGSGKSNFLQFLAEAFAYLDASISLNKYKPDDGNFGFEICYLLFLTKEKAEQVGFSLDEHTQVEIRVKKNFLQEVKFSIPRRRKEVQEYADKKPRKKTLDQNSFEFSIRRSSKDNYTRVDKNFHLLLPSKVVAYSSGHNEMLSNPFYRLKYRHFLEFEANESNGYFQDRLLFLDYNTSHYIVVANLLLAPTQKVEVLEKQVSIRGLKSFRISINFRDYAKKKIRVSAQLIEQIEKLKKCASSWIDRNTSSENILIIDFIVNESTQDAFKFHFKTAYQLFNVFIQLHILNIHAVGKDLRGQIVKSPKWIIFADEIAKHAPYDLPFRLEKIEINKIKSLEPYEIRPKYFRSLSDGEQQFLHLVGTIMLFEEGNVLYLFDEPETHFNPQWKYNYFQILDSVASEIDSDLLLTTHDPVLISGIKKEQLLMFRKSKSGEVSISNPDKDIVGMGADAILTSEIFGLNSTLDHETLNDMIDRRKLLVKQEKEGLTPEEDVTLGELAEKLKDIDFNIPFADPLYKDFVLALQNLDSYKRTNLTHREVEEREALAREVMQKLNEEGF</sequence>
<dbReference type="InterPro" id="IPR027417">
    <property type="entry name" value="P-loop_NTPase"/>
</dbReference>
<evidence type="ECO:0000313" key="3">
    <source>
        <dbReference type="Proteomes" id="UP000461730"/>
    </source>
</evidence>
<dbReference type="GO" id="GO:0005524">
    <property type="term" value="F:ATP binding"/>
    <property type="evidence" value="ECO:0007669"/>
    <property type="project" value="InterPro"/>
</dbReference>
<dbReference type="InterPro" id="IPR003959">
    <property type="entry name" value="ATPase_AAA_core"/>
</dbReference>
<organism evidence="2 3">
    <name type="scientific">Chitinophaga tropicalis</name>
    <dbReference type="NCBI Taxonomy" id="2683588"/>
    <lineage>
        <taxon>Bacteria</taxon>
        <taxon>Pseudomonadati</taxon>
        <taxon>Bacteroidota</taxon>
        <taxon>Chitinophagia</taxon>
        <taxon>Chitinophagales</taxon>
        <taxon>Chitinophagaceae</taxon>
        <taxon>Chitinophaga</taxon>
    </lineage>
</organism>
<accession>A0A7K1U575</accession>
<evidence type="ECO:0000313" key="2">
    <source>
        <dbReference type="EMBL" id="MVT09522.1"/>
    </source>
</evidence>
<dbReference type="Pfam" id="PF13304">
    <property type="entry name" value="AAA_21"/>
    <property type="match status" value="1"/>
</dbReference>
<dbReference type="AlphaFoldDB" id="A0A7K1U575"/>
<reference evidence="2 3" key="1">
    <citation type="submission" date="2019-12" db="EMBL/GenBank/DDBJ databases">
        <title>Chitinophaga sp. strain ysch24 (GDMCC 1.1355), whole genome shotgun sequence.</title>
        <authorList>
            <person name="Zhang X."/>
        </authorList>
    </citation>
    <scope>NUCLEOTIDE SEQUENCE [LARGE SCALE GENOMIC DNA]</scope>
    <source>
        <strain evidence="3">ysch24</strain>
    </source>
</reference>
<name>A0A7K1U575_9BACT</name>
<dbReference type="GO" id="GO:0000731">
    <property type="term" value="P:DNA synthesis involved in DNA repair"/>
    <property type="evidence" value="ECO:0007669"/>
    <property type="project" value="TreeGrafter"/>
</dbReference>
<protein>
    <submittedName>
        <fullName evidence="2">Restriction system-associated AAA family ATPase</fullName>
    </submittedName>
</protein>
<dbReference type="GO" id="GO:0006302">
    <property type="term" value="P:double-strand break repair"/>
    <property type="evidence" value="ECO:0007669"/>
    <property type="project" value="TreeGrafter"/>
</dbReference>
<dbReference type="EMBL" id="WRXN01000006">
    <property type="protein sequence ID" value="MVT09522.1"/>
    <property type="molecule type" value="Genomic_DNA"/>
</dbReference>
<dbReference type="SUPFAM" id="SSF52540">
    <property type="entry name" value="P-loop containing nucleoside triphosphate hydrolases"/>
    <property type="match status" value="1"/>
</dbReference>
<dbReference type="NCBIfam" id="TIGR04435">
    <property type="entry name" value="restrict_AAA_1"/>
    <property type="match status" value="1"/>
</dbReference>
<dbReference type="PANTHER" id="PTHR32182:SF25">
    <property type="entry name" value="SLR1056 PROTEIN"/>
    <property type="match status" value="1"/>
</dbReference>
<dbReference type="InterPro" id="IPR030974">
    <property type="entry name" value="Restrict_AAA"/>
</dbReference>
<gene>
    <name evidence="2" type="ORF">GO493_14730</name>
</gene>
<dbReference type="PANTHER" id="PTHR32182">
    <property type="entry name" value="DNA REPLICATION AND REPAIR PROTEIN RECF"/>
    <property type="match status" value="1"/>
</dbReference>
<comment type="caution">
    <text evidence="2">The sequence shown here is derived from an EMBL/GenBank/DDBJ whole genome shotgun (WGS) entry which is preliminary data.</text>
</comment>
<feature type="domain" description="ATPase AAA-type core" evidence="1">
    <location>
        <begin position="48"/>
        <end position="469"/>
    </location>
</feature>
<dbReference type="GO" id="GO:0016887">
    <property type="term" value="F:ATP hydrolysis activity"/>
    <property type="evidence" value="ECO:0007669"/>
    <property type="project" value="InterPro"/>
</dbReference>
<proteinExistence type="predicted"/>
<evidence type="ECO:0000259" key="1">
    <source>
        <dbReference type="Pfam" id="PF13304"/>
    </source>
</evidence>
<dbReference type="Gene3D" id="3.40.50.300">
    <property type="entry name" value="P-loop containing nucleotide triphosphate hydrolases"/>
    <property type="match status" value="1"/>
</dbReference>
<dbReference type="RefSeq" id="WP_157306972.1">
    <property type="nucleotide sequence ID" value="NZ_WRXN01000006.1"/>
</dbReference>
<dbReference type="Proteomes" id="UP000461730">
    <property type="component" value="Unassembled WGS sequence"/>
</dbReference>